<dbReference type="PROSITE" id="PS51178">
    <property type="entry name" value="PASTA"/>
    <property type="match status" value="1"/>
</dbReference>
<keyword evidence="4" id="KW-0812">Transmembrane</keyword>
<dbReference type="SUPFAM" id="SSF54184">
    <property type="entry name" value="Penicillin-binding protein 2x (pbp-2x), c-terminal domain"/>
    <property type="match status" value="1"/>
</dbReference>
<dbReference type="Gene3D" id="3.30.450.330">
    <property type="match status" value="1"/>
</dbReference>
<dbReference type="AlphaFoldDB" id="A0A399D7U1"/>
<evidence type="ECO:0000259" key="5">
    <source>
        <dbReference type="PROSITE" id="PS51178"/>
    </source>
</evidence>
<gene>
    <name evidence="6" type="ORF">D1164_03080</name>
</gene>
<dbReference type="Proteomes" id="UP000266441">
    <property type="component" value="Unassembled WGS sequence"/>
</dbReference>
<dbReference type="InterPro" id="IPR036138">
    <property type="entry name" value="PBP_dimer_sf"/>
</dbReference>
<dbReference type="Pfam" id="PF03717">
    <property type="entry name" value="PBP_dimer"/>
    <property type="match status" value="1"/>
</dbReference>
<dbReference type="SMART" id="SM00740">
    <property type="entry name" value="PASTA"/>
    <property type="match status" value="1"/>
</dbReference>
<sequence length="707" mass="78475">MEIRKSIVSRIAILYFFLMLFGMVVIFKMISVQQIKNERWEKIAKNLKENTVTIDPNRGNICAEDGSVLATSVPGYYVRIDLAAEGVKRVYSEESDSLAYYLSRFFKDASRAEYNRRLNAAYRAKNRGFMLTPRKVDFQELKQIKKFPILRRGRFGGGMIIEQENQRVAPLGSLALRTIGDLNKGAYGGVHGNIGYTGLEGAYEQYLKGKEGISYRENLSGRWVTRTEIEPQDGMDIFTTINVKMQDITESALRRNLEKNDADWGTAILMEVKTGEIKAIANLGKENGEYAENYNYALGNQGCYEPGSTFKLVSLMAAMEDGIIDTSDVYDTGSGVWKYRGRTIYDSDYRYGGHGEMTVKQIFEKSSNVGVAKIIISAYEGNPKKFVDRIYGFGLNKPLGLEIKGEGQPFFKYPGDSDWWGTTLAWMSYGYESKMTPLQVLTFYNAVANNGKMLKPRLVKEIRENGVLVKEFKPEVLNPMIATSETVGQAQKMLEGACENGTGRSLRNPWFKIAGKTGTAQVATGQGGYQKGMYLASFAGYFPADDPEYSIIVTINNPRGGAYYGGSVAGPVFKEIAERVYAIRSLFKEPEEDPENPEAPVFPEIKKGGSENIIRIAEELNIRNITGKPVTPLVTVKKSDNGLVLDELEIPEGKVPDVRGMGASDAIFILENAGLRVRIDGIGKVKSQSLQPGAAFSRGAQVYLTLG</sequence>
<evidence type="ECO:0000256" key="2">
    <source>
        <dbReference type="ARBA" id="ARBA00022645"/>
    </source>
</evidence>
<dbReference type="GO" id="GO:0005886">
    <property type="term" value="C:plasma membrane"/>
    <property type="evidence" value="ECO:0007669"/>
    <property type="project" value="TreeGrafter"/>
</dbReference>
<dbReference type="InterPro" id="IPR005311">
    <property type="entry name" value="PBP_dimer"/>
</dbReference>
<dbReference type="GO" id="GO:0008658">
    <property type="term" value="F:penicillin binding"/>
    <property type="evidence" value="ECO:0007669"/>
    <property type="project" value="InterPro"/>
</dbReference>
<evidence type="ECO:0000256" key="3">
    <source>
        <dbReference type="ARBA" id="ARBA00023136"/>
    </source>
</evidence>
<keyword evidence="2" id="KW-0378">Hydrolase</keyword>
<keyword evidence="7" id="KW-1185">Reference proteome</keyword>
<keyword evidence="2" id="KW-0121">Carboxypeptidase</keyword>
<keyword evidence="3 4" id="KW-0472">Membrane</keyword>
<evidence type="ECO:0000256" key="1">
    <source>
        <dbReference type="ARBA" id="ARBA00004370"/>
    </source>
</evidence>
<dbReference type="Gene3D" id="3.30.10.20">
    <property type="match status" value="1"/>
</dbReference>
<evidence type="ECO:0000256" key="4">
    <source>
        <dbReference type="SAM" id="Phobius"/>
    </source>
</evidence>
<dbReference type="InterPro" id="IPR005543">
    <property type="entry name" value="PASTA_dom"/>
</dbReference>
<comment type="subcellular location">
    <subcellularLocation>
        <location evidence="1">Membrane</location>
    </subcellularLocation>
</comment>
<dbReference type="InterPro" id="IPR012338">
    <property type="entry name" value="Beta-lactam/transpept-like"/>
</dbReference>
<keyword evidence="4" id="KW-1133">Transmembrane helix</keyword>
<name>A0A399D7U1_9BACT</name>
<dbReference type="OrthoDB" id="9804124at2"/>
<dbReference type="Gene3D" id="3.90.1310.10">
    <property type="entry name" value="Penicillin-binding protein 2a (Domain 2)"/>
    <property type="match status" value="1"/>
</dbReference>
<proteinExistence type="predicted"/>
<feature type="transmembrane region" description="Helical" evidence="4">
    <location>
        <begin position="12"/>
        <end position="30"/>
    </location>
</feature>
<dbReference type="SUPFAM" id="SSF56601">
    <property type="entry name" value="beta-lactamase/transpeptidase-like"/>
    <property type="match status" value="1"/>
</dbReference>
<dbReference type="Pfam" id="PF03793">
    <property type="entry name" value="PASTA"/>
    <property type="match status" value="1"/>
</dbReference>
<dbReference type="CDD" id="cd06575">
    <property type="entry name" value="PASTA_Pbp2x-like_2"/>
    <property type="match status" value="1"/>
</dbReference>
<dbReference type="GO" id="GO:0004180">
    <property type="term" value="F:carboxypeptidase activity"/>
    <property type="evidence" value="ECO:0007669"/>
    <property type="project" value="UniProtKB-KW"/>
</dbReference>
<accession>A0A399D7U1</accession>
<feature type="domain" description="PASTA" evidence="5">
    <location>
        <begin position="649"/>
        <end position="707"/>
    </location>
</feature>
<dbReference type="GO" id="GO:0071555">
    <property type="term" value="P:cell wall organization"/>
    <property type="evidence" value="ECO:0007669"/>
    <property type="project" value="TreeGrafter"/>
</dbReference>
<dbReference type="SUPFAM" id="SSF56519">
    <property type="entry name" value="Penicillin binding protein dimerisation domain"/>
    <property type="match status" value="1"/>
</dbReference>
<dbReference type="Gene3D" id="3.40.710.10">
    <property type="entry name" value="DD-peptidase/beta-lactamase superfamily"/>
    <property type="match status" value="1"/>
</dbReference>
<dbReference type="Pfam" id="PF00905">
    <property type="entry name" value="Transpeptidase"/>
    <property type="match status" value="1"/>
</dbReference>
<organism evidence="6 7">
    <name type="scientific">Mariniphaga sediminis</name>
    <dbReference type="NCBI Taxonomy" id="1628158"/>
    <lineage>
        <taxon>Bacteria</taxon>
        <taxon>Pseudomonadati</taxon>
        <taxon>Bacteroidota</taxon>
        <taxon>Bacteroidia</taxon>
        <taxon>Marinilabiliales</taxon>
        <taxon>Prolixibacteraceae</taxon>
        <taxon>Mariniphaga</taxon>
    </lineage>
</organism>
<dbReference type="InterPro" id="IPR050515">
    <property type="entry name" value="Beta-lactam/transpept"/>
</dbReference>
<evidence type="ECO:0000313" key="7">
    <source>
        <dbReference type="Proteomes" id="UP000266441"/>
    </source>
</evidence>
<dbReference type="PANTHER" id="PTHR30627:SF1">
    <property type="entry name" value="PEPTIDOGLYCAN D,D-TRANSPEPTIDASE FTSI"/>
    <property type="match status" value="1"/>
</dbReference>
<keyword evidence="2" id="KW-0645">Protease</keyword>
<reference evidence="6 7" key="1">
    <citation type="journal article" date="2015" name="Int. J. Syst. Evol. Microbiol.">
        <title>Mariniphaga sediminis sp. nov., isolated from coastal sediment.</title>
        <authorList>
            <person name="Wang F.Q."/>
            <person name="Shen Q.Y."/>
            <person name="Chen G.J."/>
            <person name="Du Z.J."/>
        </authorList>
    </citation>
    <scope>NUCLEOTIDE SEQUENCE [LARGE SCALE GENOMIC DNA]</scope>
    <source>
        <strain evidence="6 7">SY21</strain>
    </source>
</reference>
<dbReference type="PANTHER" id="PTHR30627">
    <property type="entry name" value="PEPTIDOGLYCAN D,D-TRANSPEPTIDASE"/>
    <property type="match status" value="1"/>
</dbReference>
<dbReference type="RefSeq" id="WP_119348476.1">
    <property type="nucleotide sequence ID" value="NZ_QWET01000002.1"/>
</dbReference>
<dbReference type="EMBL" id="QWET01000002">
    <property type="protein sequence ID" value="RIH66602.1"/>
    <property type="molecule type" value="Genomic_DNA"/>
</dbReference>
<comment type="caution">
    <text evidence="6">The sequence shown here is derived from an EMBL/GenBank/DDBJ whole genome shotgun (WGS) entry which is preliminary data.</text>
</comment>
<evidence type="ECO:0000313" key="6">
    <source>
        <dbReference type="EMBL" id="RIH66602.1"/>
    </source>
</evidence>
<dbReference type="InterPro" id="IPR001460">
    <property type="entry name" value="PCN-bd_Tpept"/>
</dbReference>
<protein>
    <submittedName>
        <fullName evidence="6">PASTA domain-containing protein</fullName>
    </submittedName>
</protein>